<dbReference type="InterPro" id="IPR002397">
    <property type="entry name" value="Cyt_P450_B"/>
</dbReference>
<evidence type="ECO:0000256" key="5">
    <source>
        <dbReference type="ARBA" id="ARBA00023004"/>
    </source>
</evidence>
<dbReference type="GO" id="GO:0016705">
    <property type="term" value="F:oxidoreductase activity, acting on paired donors, with incorporation or reduction of molecular oxygen"/>
    <property type="evidence" value="ECO:0007669"/>
    <property type="project" value="InterPro"/>
</dbReference>
<dbReference type="GO" id="GO:0005506">
    <property type="term" value="F:iron ion binding"/>
    <property type="evidence" value="ECO:0007669"/>
    <property type="project" value="InterPro"/>
</dbReference>
<evidence type="ECO:0000256" key="1">
    <source>
        <dbReference type="ARBA" id="ARBA00010617"/>
    </source>
</evidence>
<evidence type="ECO:0000256" key="3">
    <source>
        <dbReference type="ARBA" id="ARBA00022723"/>
    </source>
</evidence>
<sequence>MAHPKALNDTPDTAQPGQPQTRNPTTPGDLPPLQFFARTVHAETSLGGVQFSENQRLVMNLAAANRDPRQFDDPESFDADRPRNPHVAFGGGLHSCQGQHIARAEMRAVLRVLLTRLPDVHLTGEVGEAGVLAGLMAVISLPVAFTPERSQT</sequence>
<keyword evidence="2" id="KW-0349">Heme</keyword>
<dbReference type="PANTHER" id="PTHR46696:SF1">
    <property type="entry name" value="CYTOCHROME P450 YJIB-RELATED"/>
    <property type="match status" value="1"/>
</dbReference>
<proteinExistence type="inferred from homology"/>
<dbReference type="SUPFAM" id="SSF48264">
    <property type="entry name" value="Cytochrome P450"/>
    <property type="match status" value="1"/>
</dbReference>
<comment type="similarity">
    <text evidence="1">Belongs to the cytochrome P450 family.</text>
</comment>
<evidence type="ECO:0000256" key="7">
    <source>
        <dbReference type="SAM" id="MobiDB-lite"/>
    </source>
</evidence>
<evidence type="ECO:0000256" key="4">
    <source>
        <dbReference type="ARBA" id="ARBA00023002"/>
    </source>
</evidence>
<feature type="region of interest" description="Disordered" evidence="7">
    <location>
        <begin position="1"/>
        <end position="32"/>
    </location>
</feature>
<dbReference type="GO" id="GO:0020037">
    <property type="term" value="F:heme binding"/>
    <property type="evidence" value="ECO:0007669"/>
    <property type="project" value="InterPro"/>
</dbReference>
<dbReference type="PRINTS" id="PR00359">
    <property type="entry name" value="BP450"/>
</dbReference>
<evidence type="ECO:0000313" key="8">
    <source>
        <dbReference type="EMBL" id="VTP02686.1"/>
    </source>
</evidence>
<dbReference type="InterPro" id="IPR001128">
    <property type="entry name" value="Cyt_P450"/>
</dbReference>
<keyword evidence="5" id="KW-0408">Iron</keyword>
<organism evidence="8">
    <name type="scientific">Mycobacterium riyadhense</name>
    <dbReference type="NCBI Taxonomy" id="486698"/>
    <lineage>
        <taxon>Bacteria</taxon>
        <taxon>Bacillati</taxon>
        <taxon>Actinomycetota</taxon>
        <taxon>Actinomycetes</taxon>
        <taxon>Mycobacteriales</taxon>
        <taxon>Mycobacteriaceae</taxon>
        <taxon>Mycobacterium</taxon>
    </lineage>
</organism>
<feature type="region of interest" description="Disordered" evidence="7">
    <location>
        <begin position="64"/>
        <end position="83"/>
    </location>
</feature>
<keyword evidence="4" id="KW-0560">Oxidoreductase</keyword>
<dbReference type="AlphaFoldDB" id="A0A653F109"/>
<dbReference type="Gene3D" id="1.10.630.10">
    <property type="entry name" value="Cytochrome P450"/>
    <property type="match status" value="1"/>
</dbReference>
<accession>A0A653F109</accession>
<dbReference type="Pfam" id="PF00067">
    <property type="entry name" value="p450"/>
    <property type="match status" value="1"/>
</dbReference>
<reference evidence="8" key="1">
    <citation type="submission" date="2019-05" db="EMBL/GenBank/DDBJ databases">
        <authorList>
            <person name="Naeem R."/>
            <person name="Antony C."/>
            <person name="Guan Q."/>
        </authorList>
    </citation>
    <scope>NUCLEOTIDE SEQUENCE</scope>
    <source>
        <strain evidence="8">2</strain>
    </source>
</reference>
<name>A0A653F109_9MYCO</name>
<feature type="compositionally biased region" description="Polar residues" evidence="7">
    <location>
        <begin position="10"/>
        <end position="26"/>
    </location>
</feature>
<dbReference type="InterPro" id="IPR036396">
    <property type="entry name" value="Cyt_P450_sf"/>
</dbReference>
<keyword evidence="3" id="KW-0479">Metal-binding</keyword>
<gene>
    <name evidence="8" type="ORF">BIN_B_04630</name>
</gene>
<evidence type="ECO:0000256" key="2">
    <source>
        <dbReference type="ARBA" id="ARBA00022617"/>
    </source>
</evidence>
<feature type="compositionally biased region" description="Basic and acidic residues" evidence="7">
    <location>
        <begin position="66"/>
        <end position="83"/>
    </location>
</feature>
<keyword evidence="6 8" id="KW-0503">Monooxygenase</keyword>
<dbReference type="EMBL" id="LR589138">
    <property type="protein sequence ID" value="VTP02686.1"/>
    <property type="molecule type" value="Genomic_DNA"/>
</dbReference>
<dbReference type="GO" id="GO:0004497">
    <property type="term" value="F:monooxygenase activity"/>
    <property type="evidence" value="ECO:0007669"/>
    <property type="project" value="UniProtKB-KW"/>
</dbReference>
<evidence type="ECO:0000256" key="6">
    <source>
        <dbReference type="ARBA" id="ARBA00023033"/>
    </source>
</evidence>
<dbReference type="PANTHER" id="PTHR46696">
    <property type="entry name" value="P450, PUTATIVE (EUROFUNG)-RELATED"/>
    <property type="match status" value="1"/>
</dbReference>
<protein>
    <submittedName>
        <fullName evidence="8">Steroid C26-monooxygenase</fullName>
    </submittedName>
</protein>